<keyword evidence="7" id="KW-0819">tRNA processing</keyword>
<evidence type="ECO:0000256" key="10">
    <source>
        <dbReference type="ARBA" id="ARBA00022840"/>
    </source>
</evidence>
<dbReference type="GO" id="GO:0003725">
    <property type="term" value="F:double-stranded RNA binding"/>
    <property type="evidence" value="ECO:0007669"/>
    <property type="project" value="InterPro"/>
</dbReference>
<keyword evidence="8" id="KW-0548">Nucleotidyltransferase</keyword>
<organism evidence="14 15">
    <name type="scientific">Smittium simulii</name>
    <dbReference type="NCBI Taxonomy" id="133385"/>
    <lineage>
        <taxon>Eukaryota</taxon>
        <taxon>Fungi</taxon>
        <taxon>Fungi incertae sedis</taxon>
        <taxon>Zoopagomycota</taxon>
        <taxon>Kickxellomycotina</taxon>
        <taxon>Harpellomycetes</taxon>
        <taxon>Harpellales</taxon>
        <taxon>Legeriomycetaceae</taxon>
        <taxon>Smittium</taxon>
    </lineage>
</organism>
<dbReference type="PANTHER" id="PTHR17490:SF16">
    <property type="entry name" value="THREONYLCARBAMOYL-AMP SYNTHASE"/>
    <property type="match status" value="1"/>
</dbReference>
<protein>
    <recommendedName>
        <fullName evidence="4">Threonylcarbamoyl-AMP synthase</fullName>
        <ecNumber evidence="3">2.7.7.87</ecNumber>
    </recommendedName>
    <alternativeName>
        <fullName evidence="11">L-threonylcarbamoyladenylate synthase</fullName>
    </alternativeName>
</protein>
<evidence type="ECO:0000256" key="11">
    <source>
        <dbReference type="ARBA" id="ARBA00029774"/>
    </source>
</evidence>
<dbReference type="InterPro" id="IPR017945">
    <property type="entry name" value="DHBP_synth_RibB-like_a/b_dom"/>
</dbReference>
<evidence type="ECO:0000313" key="15">
    <source>
        <dbReference type="Proteomes" id="UP000245383"/>
    </source>
</evidence>
<dbReference type="EC" id="2.7.7.87" evidence="3"/>
<evidence type="ECO:0000256" key="6">
    <source>
        <dbReference type="ARBA" id="ARBA00022679"/>
    </source>
</evidence>
<dbReference type="Gene3D" id="3.90.870.10">
    <property type="entry name" value="DHBP synthase"/>
    <property type="match status" value="1"/>
</dbReference>
<dbReference type="GO" id="GO:0000049">
    <property type="term" value="F:tRNA binding"/>
    <property type="evidence" value="ECO:0007669"/>
    <property type="project" value="TreeGrafter"/>
</dbReference>
<feature type="domain" description="YrdC-like" evidence="13">
    <location>
        <begin position="24"/>
        <end position="262"/>
    </location>
</feature>
<evidence type="ECO:0000256" key="5">
    <source>
        <dbReference type="ARBA" id="ARBA00022490"/>
    </source>
</evidence>
<evidence type="ECO:0000256" key="3">
    <source>
        <dbReference type="ARBA" id="ARBA00012584"/>
    </source>
</evidence>
<gene>
    <name evidence="14" type="ORF">BB561_004686</name>
</gene>
<evidence type="ECO:0000313" key="14">
    <source>
        <dbReference type="EMBL" id="PVU90863.1"/>
    </source>
</evidence>
<sequence length="492" mass="54962">MLISDPTDKTLDRVSKIGIEYKIPEWLAKSVYWLLKEETVVIPTETVYGLAANALSENAVSKIYKAKSRPSDNPLIVHVSSLEMLLDLYKTSENEDLDSTETSLNLDIIPKIYHQLVYQFWPGPLTIVLPRPKCIPDIVLGYNTKSNTVAFRLPDHEIARAIIELSGLPLAAPSANSSGLPSPTLAKHVLSDLDGLVPLIIDAGPCQVGLESTVIDAISETLPNIKLDIEKFKEQVDCYNTVMDSDDNLMVKVPCILRPGKITIEKIYGMINKSPQSSEQDLQIKTNMWEFTRIYGKSFKNRDVEIAPTTPGMKYRHYSPHAKVALFVPPKQDSSCQNRAESAGIEATKSQMLNTLNNLAIFSNDNDLGDIKKVGIIYIKHQYDWLKSINNEFNVKILKYEQNNDSLAIEDHYIDKEINLGLPNNGKDGRNELIACSVENILDLGCSIFGLLRTMDELKVELIMVEGVLEDNEGLAIMNRLDKAASTRILCK</sequence>
<comment type="subcellular location">
    <subcellularLocation>
        <location evidence="1">Cytoplasm</location>
    </subcellularLocation>
</comment>
<comment type="catalytic activity">
    <reaction evidence="12">
        <text>L-threonine + hydrogencarbonate + ATP = L-threonylcarbamoyladenylate + diphosphate + H2O</text>
        <dbReference type="Rhea" id="RHEA:36407"/>
        <dbReference type="ChEBI" id="CHEBI:15377"/>
        <dbReference type="ChEBI" id="CHEBI:17544"/>
        <dbReference type="ChEBI" id="CHEBI:30616"/>
        <dbReference type="ChEBI" id="CHEBI:33019"/>
        <dbReference type="ChEBI" id="CHEBI:57926"/>
        <dbReference type="ChEBI" id="CHEBI:73682"/>
        <dbReference type="EC" id="2.7.7.87"/>
    </reaction>
</comment>
<dbReference type="GO" id="GO:0005737">
    <property type="term" value="C:cytoplasm"/>
    <property type="evidence" value="ECO:0007669"/>
    <property type="project" value="UniProtKB-SubCell"/>
</dbReference>
<proteinExistence type="inferred from homology"/>
<keyword evidence="9" id="KW-0547">Nucleotide-binding</keyword>
<dbReference type="SUPFAM" id="SSF55821">
    <property type="entry name" value="YrdC/RibB"/>
    <property type="match status" value="1"/>
</dbReference>
<dbReference type="EMBL" id="MBFR01000235">
    <property type="protein sequence ID" value="PVU90863.1"/>
    <property type="molecule type" value="Genomic_DNA"/>
</dbReference>
<evidence type="ECO:0000256" key="1">
    <source>
        <dbReference type="ARBA" id="ARBA00004496"/>
    </source>
</evidence>
<dbReference type="STRING" id="133385.A0A2T9YEV0"/>
<dbReference type="Pfam" id="PF01300">
    <property type="entry name" value="Sua5_yciO_yrdC"/>
    <property type="match status" value="1"/>
</dbReference>
<keyword evidence="10" id="KW-0067">ATP-binding</keyword>
<dbReference type="PROSITE" id="PS51163">
    <property type="entry name" value="YRDC"/>
    <property type="match status" value="1"/>
</dbReference>
<name>A0A2T9YEV0_9FUNG</name>
<comment type="similarity">
    <text evidence="2">Belongs to the SUA5 family.</text>
</comment>
<dbReference type="AlphaFoldDB" id="A0A2T9YEV0"/>
<dbReference type="GO" id="GO:0061710">
    <property type="term" value="F:L-threonylcarbamoyladenylate synthase"/>
    <property type="evidence" value="ECO:0007669"/>
    <property type="project" value="UniProtKB-EC"/>
</dbReference>
<evidence type="ECO:0000256" key="4">
    <source>
        <dbReference type="ARBA" id="ARBA00015492"/>
    </source>
</evidence>
<dbReference type="GO" id="GO:0006450">
    <property type="term" value="P:regulation of translational fidelity"/>
    <property type="evidence" value="ECO:0007669"/>
    <property type="project" value="TreeGrafter"/>
</dbReference>
<keyword evidence="6" id="KW-0808">Transferase</keyword>
<dbReference type="GO" id="GO:0005524">
    <property type="term" value="F:ATP binding"/>
    <property type="evidence" value="ECO:0007669"/>
    <property type="project" value="UniProtKB-KW"/>
</dbReference>
<dbReference type="OrthoDB" id="412787at2759"/>
<dbReference type="PANTHER" id="PTHR17490">
    <property type="entry name" value="SUA5"/>
    <property type="match status" value="1"/>
</dbReference>
<dbReference type="GO" id="GO:0008033">
    <property type="term" value="P:tRNA processing"/>
    <property type="evidence" value="ECO:0007669"/>
    <property type="project" value="UniProtKB-KW"/>
</dbReference>
<dbReference type="Proteomes" id="UP000245383">
    <property type="component" value="Unassembled WGS sequence"/>
</dbReference>
<keyword evidence="15" id="KW-1185">Reference proteome</keyword>
<comment type="caution">
    <text evidence="14">The sequence shown here is derived from an EMBL/GenBank/DDBJ whole genome shotgun (WGS) entry which is preliminary data.</text>
</comment>
<dbReference type="InterPro" id="IPR006070">
    <property type="entry name" value="Sua5-like_dom"/>
</dbReference>
<evidence type="ECO:0000256" key="9">
    <source>
        <dbReference type="ARBA" id="ARBA00022741"/>
    </source>
</evidence>
<dbReference type="NCBIfam" id="TIGR00057">
    <property type="entry name" value="L-threonylcarbamoyladenylate synthase"/>
    <property type="match status" value="1"/>
</dbReference>
<evidence type="ECO:0000256" key="7">
    <source>
        <dbReference type="ARBA" id="ARBA00022694"/>
    </source>
</evidence>
<reference evidence="14 15" key="1">
    <citation type="journal article" date="2018" name="MBio">
        <title>Comparative Genomics Reveals the Core Gene Toolbox for the Fungus-Insect Symbiosis.</title>
        <authorList>
            <person name="Wang Y."/>
            <person name="Stata M."/>
            <person name="Wang W."/>
            <person name="Stajich J.E."/>
            <person name="White M.M."/>
            <person name="Moncalvo J.M."/>
        </authorList>
    </citation>
    <scope>NUCLEOTIDE SEQUENCE [LARGE SCALE GENOMIC DNA]</scope>
    <source>
        <strain evidence="14 15">SWE-8-4</strain>
    </source>
</reference>
<evidence type="ECO:0000259" key="13">
    <source>
        <dbReference type="PROSITE" id="PS51163"/>
    </source>
</evidence>
<dbReference type="InterPro" id="IPR038385">
    <property type="entry name" value="Sua5/YwlC_C"/>
</dbReference>
<evidence type="ECO:0000256" key="8">
    <source>
        <dbReference type="ARBA" id="ARBA00022695"/>
    </source>
</evidence>
<accession>A0A2T9YEV0</accession>
<evidence type="ECO:0000256" key="12">
    <source>
        <dbReference type="ARBA" id="ARBA00048366"/>
    </source>
</evidence>
<dbReference type="Pfam" id="PF03481">
    <property type="entry name" value="Sua5_C"/>
    <property type="match status" value="1"/>
</dbReference>
<keyword evidence="5" id="KW-0963">Cytoplasm</keyword>
<dbReference type="InterPro" id="IPR005145">
    <property type="entry name" value="Sua5_C"/>
</dbReference>
<dbReference type="InterPro" id="IPR050156">
    <property type="entry name" value="TC-AMP_synthase_SUA5"/>
</dbReference>
<dbReference type="Gene3D" id="3.40.50.11030">
    <property type="entry name" value="Threonylcarbamoyl-AMP synthase, C-terminal domain"/>
    <property type="match status" value="1"/>
</dbReference>
<evidence type="ECO:0000256" key="2">
    <source>
        <dbReference type="ARBA" id="ARBA00007663"/>
    </source>
</evidence>